<keyword evidence="7 8" id="KW-0206">Cytoskeleton</keyword>
<evidence type="ECO:0000256" key="3">
    <source>
        <dbReference type="ARBA" id="ARBA00022467"/>
    </source>
</evidence>
<sequence length="2347" mass="260285">MGEQPQKMGKGARKWWELHQEYERIPKMGMGNLKIGEIDPKNGEIYEREAVQKKTFTKWVNSHLAQGSHLGDLYSDLRDGRLLLRLLEGLSGETLPRPTRGRMRIHCLENVEKALRFLREQRVHLENVGSHDIVDGNPRLTLGLVWTIILRFQIQDISVETGDTRERKSAKDALLAWCQMKTAGYPNVNVQNFTTSWRDGLAFCALIHRHRPELLDVESLRGANALHNLQSAFAVAERELGVTRLLDPEDVAVEQPDERSVLTYVAALYHHFSRMKALAVEGKRVGKVLEAAREAEGLAGRYEAQAAELLGWIQRSLLLLTDRRLPRGIPGLQGQLQAFSAYRTTEKPPRFEDKGSLEVLLFSLRSRLRANNQRQFVPREGTHSADINRAWERLEKAEHGRELALRSELLRQQHLEQLAARFHRKAALRETWLGDNQRLVAQDNFGGSLAGVEAALRKHEAIESDIAAYGSRVRAVTAVAAELEAERYHDMGGIATRRDHVVSLWEALRAQVAARRERLRAHLELQRLLRDLEHLMGWMEEMEVRLQSRDFGQHLSQVDDLLQIHALVEGDVAAQAERVRSVGAAAERFLGEGGGYRPCPPEQLRARVAALELRYRGLSALSEQRRLRLERSRRLWKFLWDAGEEEAWMREQERLLRCPELGRDLPGALRMLSQLEAIRGALGGRGPPGAAPGSPDPAAAVSRRIRELESLWAALPALAGARERRLRAAAGRFQLEAEAAEAEAWLAAAARRVAGPELCRDERSAGMLERRLRELQEELRRRGPALAALREQALPGDAADVPDVVPGLLERLAELERRHRELEERAELRRLELRDALGLFAARSEADACALWVGEREQWLLSMEIPERIEDLEVVQQRFETLEPELAALAARVASVGRMDSPGQILSPGSVPPCPDPARSRWERFRALTERKKVALTAALNIHNFRLECHETRGWMREKTAAIEATRALGRDLAGITALQGKLSGMGRDLDAIQGKLRELRAEGEKLQGEQPERAAEIREGLAALEAEWDALRRCHRSREESLGQARRLQGFLRDLAALQAWLSRTRAAAGSEDVPASLAEAEGSLRQHESLRTEISHYGADYRSARAAGREVTRGQTDPQSLSLLQRLEALDADWEELGRVWEKRQRLLAQAVAFHVFLRDAKQVEGTLGKQEHTLAHTEMPSTVPGAEAAVRRLEEFLATLDTGTERVRALTDTGRKLLEEGSIHAEKVRETVESVESRHQKIRESAQELLGRLRDNWELQKFLQDGQELTLWLNEKLPVARDVSYEGTRDLQGKWQKHQAFAAELAANRGWLEALEKVGTGEKRGENGIWEGLRALWAQVEAAAAAKGRGLAEAARAESCAQACAGLRSWLAGVRAQLRSGHCGQDLTSVGVLLTRHQLLETQAALREQEVGALRAQAGGLSPGHPRSAGVQEQVRELEQQFRELREPLRERGRSLAAARELHQFRRDLEDELLWVQERQALAMSTDHGKDLPSVQLLLQKNETLQKELQGRERRVTELLERGVPGPGVLGSGVPGGVPGGVPVLREAWRELRAQAARRQRRLEAALAAQRFLCDAAAAEAWLGERELHMMAQDKAKDEPGAQAMLSRHLGLEQELRDYGGTVELLAEQGRAMAASGHPDGERLRARAAQLQRLYAGLCHLAGDRRATLQGHHRLCQLRRDLDDLEQWISEREVVAASRELGQDFEHVTLLRDKFREFSRDTGGLGQERVDAANAAAAALISGGHPERAAVAQWQAGLNEAWAELLELVATRAQELAAAHELQRFRRDARQVLAQLRAKARQLPEELGRDLRGAEGLERQHRAFEHDVQALSAQVTAVQEAAGRLAAAYAGPRAEELRAQEGAVAAAWAELRGRCQRRRRLLGDSVEQFRFLRAARDLRLWMDGVHLQLQARERPRDVTAAELLIQQHQGLRAELEAREGSFGSCVAAATALLQRGHHEADKELAELQERRRDIGERWQDKLEWLQTVLEVLVFGRDAATAEAWLASREPLARAPELGSSLAEAETLLKRHQSFQKAAAAWDERFAALSRLTTKEQRRRQEEEEEEARKLQPPEPPPAQAEVGGTPPVVPPQSQDGGGGVIWGGSGGDRGVSPVSPPPPGPPPRPRAAHRSPPPSTGSAPTAPRARGCALGGWGSPEPPVPPRSWQSLYCVLRGGVLSVFKDARGAGAGVPWHGETPTPLRGARCQPATAYRKRKHVFRLGYGENGGMGGKMGEMGGKWGENGGENGEEWGGNGGENWGGWGENGGKLGAEWGENGGKLGGELGENGGDGGKLGGELGGNGGENGGENGERMRGKIGENGERIGGKCGEIGERMGGKGGRMVEE</sequence>
<evidence type="ECO:0000256" key="8">
    <source>
        <dbReference type="PIRNR" id="PIRNR002297"/>
    </source>
</evidence>
<dbReference type="InterPro" id="IPR011993">
    <property type="entry name" value="PH-like_dom_sf"/>
</dbReference>
<feature type="compositionally biased region" description="Basic and acidic residues" evidence="10">
    <location>
        <begin position="2311"/>
        <end position="2347"/>
    </location>
</feature>
<dbReference type="InParanoid" id="A0A674H4N1"/>
<dbReference type="GO" id="GO:0008091">
    <property type="term" value="C:spectrin"/>
    <property type="evidence" value="ECO:0007669"/>
    <property type="project" value="InterPro"/>
</dbReference>
<dbReference type="Gene3D" id="1.20.58.60">
    <property type="match status" value="13"/>
</dbReference>
<keyword evidence="6 8" id="KW-0009">Actin-binding</keyword>
<feature type="coiled-coil region" evidence="9">
    <location>
        <begin position="1921"/>
        <end position="1980"/>
    </location>
</feature>
<dbReference type="Pfam" id="PF00435">
    <property type="entry name" value="Spectrin"/>
    <property type="match status" value="15"/>
</dbReference>
<feature type="compositionally biased region" description="Pro residues" evidence="10">
    <location>
        <begin position="2117"/>
        <end position="2138"/>
    </location>
</feature>
<dbReference type="PRINTS" id="PR00683">
    <property type="entry name" value="SPECTRINPH"/>
</dbReference>
<dbReference type="GO" id="GO:0005200">
    <property type="term" value="F:structural constituent of cytoskeleton"/>
    <property type="evidence" value="ECO:0007669"/>
    <property type="project" value="UniProtKB-UniRule"/>
</dbReference>
<protein>
    <recommendedName>
        <fullName evidence="8">Spectrin beta chain</fullName>
    </recommendedName>
</protein>
<feature type="coiled-coil region" evidence="9">
    <location>
        <begin position="983"/>
        <end position="1010"/>
    </location>
</feature>
<feature type="compositionally biased region" description="Low complexity" evidence="10">
    <location>
        <begin position="2139"/>
        <end position="2148"/>
    </location>
</feature>
<evidence type="ECO:0000259" key="11">
    <source>
        <dbReference type="PROSITE" id="PS50021"/>
    </source>
</evidence>
<dbReference type="SUPFAM" id="SSF47576">
    <property type="entry name" value="Calponin-homology domain, CH-domain"/>
    <property type="match status" value="1"/>
</dbReference>
<feature type="coiled-coil region" evidence="9">
    <location>
        <begin position="1498"/>
        <end position="1525"/>
    </location>
</feature>
<dbReference type="FunFam" id="1.10.418.10:FF:000001">
    <property type="entry name" value="Actinin alpha 1"/>
    <property type="match status" value="1"/>
</dbReference>
<feature type="compositionally biased region" description="Gly residues" evidence="10">
    <location>
        <begin position="2098"/>
        <end position="2112"/>
    </location>
</feature>
<keyword evidence="9" id="KW-0175">Coiled coil</keyword>
<dbReference type="PANTHER" id="PTHR11915">
    <property type="entry name" value="SPECTRIN/FILAMIN RELATED CYTOSKELETAL PROTEIN"/>
    <property type="match status" value="1"/>
</dbReference>
<evidence type="ECO:0000256" key="2">
    <source>
        <dbReference type="ARBA" id="ARBA00006826"/>
    </source>
</evidence>
<dbReference type="CDD" id="cd00176">
    <property type="entry name" value="SPEC"/>
    <property type="match status" value="7"/>
</dbReference>
<evidence type="ECO:0000256" key="5">
    <source>
        <dbReference type="ARBA" id="ARBA00022737"/>
    </source>
</evidence>
<dbReference type="PROSITE" id="PS00019">
    <property type="entry name" value="ACTININ_1"/>
    <property type="match status" value="1"/>
</dbReference>
<feature type="compositionally biased region" description="Basic and acidic residues" evidence="10">
    <location>
        <begin position="2056"/>
        <end position="2074"/>
    </location>
</feature>
<organism evidence="12 13">
    <name type="scientific">Taeniopygia guttata</name>
    <name type="common">Zebra finch</name>
    <name type="synonym">Poephila guttata</name>
    <dbReference type="NCBI Taxonomy" id="59729"/>
    <lineage>
        <taxon>Eukaryota</taxon>
        <taxon>Metazoa</taxon>
        <taxon>Chordata</taxon>
        <taxon>Craniata</taxon>
        <taxon>Vertebrata</taxon>
        <taxon>Euteleostomi</taxon>
        <taxon>Archelosauria</taxon>
        <taxon>Archosauria</taxon>
        <taxon>Dinosauria</taxon>
        <taxon>Saurischia</taxon>
        <taxon>Theropoda</taxon>
        <taxon>Coelurosauria</taxon>
        <taxon>Aves</taxon>
        <taxon>Neognathae</taxon>
        <taxon>Neoaves</taxon>
        <taxon>Telluraves</taxon>
        <taxon>Australaves</taxon>
        <taxon>Passeriformes</taxon>
        <taxon>Passeroidea</taxon>
        <taxon>Estrildidae</taxon>
        <taxon>Estrildinae</taxon>
        <taxon>Taeniopygia</taxon>
    </lineage>
</organism>
<reference evidence="12" key="1">
    <citation type="submission" date="2025-08" db="UniProtKB">
        <authorList>
            <consortium name="Ensembl"/>
        </authorList>
    </citation>
    <scope>IDENTIFICATION</scope>
</reference>
<feature type="region of interest" description="Disordered" evidence="10">
    <location>
        <begin position="2056"/>
        <end position="2164"/>
    </location>
</feature>
<evidence type="ECO:0000313" key="12">
    <source>
        <dbReference type="Ensembl" id="ENSTGUP00000029549.1"/>
    </source>
</evidence>
<dbReference type="Proteomes" id="UP000007754">
    <property type="component" value="Unplaced"/>
</dbReference>
<evidence type="ECO:0000313" key="13">
    <source>
        <dbReference type="Proteomes" id="UP000007754"/>
    </source>
</evidence>
<comment type="similarity">
    <text evidence="2 8">Belongs to the spectrin family.</text>
</comment>
<feature type="domain" description="Calponin-homology (CH)" evidence="11">
    <location>
        <begin position="50"/>
        <end position="153"/>
    </location>
</feature>
<dbReference type="CDD" id="cd21248">
    <property type="entry name" value="CH_SPTB_like_rpt2"/>
    <property type="match status" value="1"/>
</dbReference>
<accession>A0A674H4N1</accession>
<keyword evidence="4 8" id="KW-0963">Cytoplasm</keyword>
<dbReference type="SMART" id="SM00150">
    <property type="entry name" value="SPEC"/>
    <property type="match status" value="17"/>
</dbReference>
<dbReference type="InterPro" id="IPR016343">
    <property type="entry name" value="Spectrin_bsu"/>
</dbReference>
<feature type="region of interest" description="Disordered" evidence="10">
    <location>
        <begin position="2276"/>
        <end position="2347"/>
    </location>
</feature>
<dbReference type="Ensembl" id="ENSTGUT00000031168.1">
    <property type="protein sequence ID" value="ENSTGUP00000029549.1"/>
    <property type="gene ID" value="ENSTGUG00000024180.1"/>
</dbReference>
<dbReference type="InterPro" id="IPR036872">
    <property type="entry name" value="CH_dom_sf"/>
</dbReference>
<evidence type="ECO:0000256" key="4">
    <source>
        <dbReference type="ARBA" id="ARBA00022490"/>
    </source>
</evidence>
<dbReference type="Pfam" id="PF00307">
    <property type="entry name" value="CH"/>
    <property type="match status" value="2"/>
</dbReference>
<feature type="coiled-coil region" evidence="9">
    <location>
        <begin position="805"/>
        <end position="832"/>
    </location>
</feature>
<dbReference type="PROSITE" id="PS00020">
    <property type="entry name" value="ACTININ_2"/>
    <property type="match status" value="1"/>
</dbReference>
<dbReference type="SUPFAM" id="SSF50729">
    <property type="entry name" value="PH domain-like"/>
    <property type="match status" value="1"/>
</dbReference>
<dbReference type="FunFam" id="1.10.418.10:FF:000004">
    <property type="entry name" value="Spectrin beta chain"/>
    <property type="match status" value="1"/>
</dbReference>
<evidence type="ECO:0000256" key="7">
    <source>
        <dbReference type="ARBA" id="ARBA00023212"/>
    </source>
</evidence>
<keyword evidence="13" id="KW-1185">Reference proteome</keyword>
<dbReference type="SMART" id="SM00033">
    <property type="entry name" value="CH"/>
    <property type="match status" value="2"/>
</dbReference>
<feature type="domain" description="Calponin-homology (CH)" evidence="11">
    <location>
        <begin position="168"/>
        <end position="273"/>
    </location>
</feature>
<feature type="compositionally biased region" description="Gly residues" evidence="10">
    <location>
        <begin position="2276"/>
        <end position="2310"/>
    </location>
</feature>
<evidence type="ECO:0000256" key="10">
    <source>
        <dbReference type="SAM" id="MobiDB-lite"/>
    </source>
</evidence>
<reference evidence="12" key="2">
    <citation type="submission" date="2025-09" db="UniProtKB">
        <authorList>
            <consortium name="Ensembl"/>
        </authorList>
    </citation>
    <scope>IDENTIFICATION</scope>
</reference>
<dbReference type="GO" id="GO:0016192">
    <property type="term" value="P:vesicle-mediated transport"/>
    <property type="evidence" value="ECO:0007669"/>
    <property type="project" value="UniProtKB-ARBA"/>
</dbReference>
<dbReference type="GeneTree" id="ENSGT00940000158847"/>
<keyword evidence="5" id="KW-0677">Repeat</keyword>
<evidence type="ECO:0000256" key="6">
    <source>
        <dbReference type="ARBA" id="ARBA00023203"/>
    </source>
</evidence>
<dbReference type="Gene3D" id="2.30.29.30">
    <property type="entry name" value="Pleckstrin-homology domain (PH domain)/Phosphotyrosine-binding domain (PTB)"/>
    <property type="match status" value="1"/>
</dbReference>
<dbReference type="SUPFAM" id="SSF46966">
    <property type="entry name" value="Spectrin repeat"/>
    <property type="match status" value="15"/>
</dbReference>
<dbReference type="PROSITE" id="PS50021">
    <property type="entry name" value="CH"/>
    <property type="match status" value="2"/>
</dbReference>
<dbReference type="PIRSF" id="PIRSF002297">
    <property type="entry name" value="Spectrin_beta_subunit"/>
    <property type="match status" value="1"/>
</dbReference>
<keyword evidence="3 8" id="KW-0117">Actin capping</keyword>
<dbReference type="FunFam" id="1.20.58.60:FF:000019">
    <property type="entry name" value="Spectrin beta chain"/>
    <property type="match status" value="1"/>
</dbReference>
<dbReference type="InterPro" id="IPR002017">
    <property type="entry name" value="Spectrin_repeat"/>
</dbReference>
<evidence type="ECO:0000256" key="9">
    <source>
        <dbReference type="SAM" id="Coils"/>
    </source>
</evidence>
<evidence type="ECO:0000256" key="1">
    <source>
        <dbReference type="ARBA" id="ARBA00004245"/>
    </source>
</evidence>
<dbReference type="GO" id="GO:0003779">
    <property type="term" value="F:actin binding"/>
    <property type="evidence" value="ECO:0007669"/>
    <property type="project" value="UniProtKB-KW"/>
</dbReference>
<comment type="subcellular location">
    <subcellularLocation>
        <location evidence="1">Cytoplasm</location>
        <location evidence="1">Cytoskeleton</location>
    </subcellularLocation>
</comment>
<dbReference type="FunFam" id="1.20.58.60:FF:000011">
    <property type="entry name" value="Spectrin beta chain"/>
    <property type="match status" value="1"/>
</dbReference>
<dbReference type="InterPro" id="IPR018159">
    <property type="entry name" value="Spectrin/alpha-actinin"/>
</dbReference>
<dbReference type="Gene3D" id="1.10.418.10">
    <property type="entry name" value="Calponin-like domain"/>
    <property type="match status" value="2"/>
</dbReference>
<name>A0A674H4N1_TAEGU</name>
<dbReference type="InterPro" id="IPR001605">
    <property type="entry name" value="PH_dom-spectrin-type"/>
</dbReference>
<dbReference type="GO" id="GO:0005543">
    <property type="term" value="F:phospholipid binding"/>
    <property type="evidence" value="ECO:0007669"/>
    <property type="project" value="InterPro"/>
</dbReference>
<proteinExistence type="inferred from homology"/>
<dbReference type="InterPro" id="IPR001715">
    <property type="entry name" value="CH_dom"/>
</dbReference>
<dbReference type="GO" id="GO:0051693">
    <property type="term" value="P:actin filament capping"/>
    <property type="evidence" value="ECO:0007669"/>
    <property type="project" value="UniProtKB-UniRule"/>
</dbReference>
<dbReference type="InterPro" id="IPR001589">
    <property type="entry name" value="Actinin_actin-bd_CS"/>
</dbReference>
<dbReference type="GO" id="GO:0016020">
    <property type="term" value="C:membrane"/>
    <property type="evidence" value="ECO:0007669"/>
    <property type="project" value="UniProtKB-ARBA"/>
</dbReference>
<dbReference type="FunFam" id="1.20.58.60:FF:000106">
    <property type="entry name" value="Spectrin beta chain"/>
    <property type="match status" value="1"/>
</dbReference>